<accession>A0AC34G8M3</accession>
<evidence type="ECO:0000313" key="2">
    <source>
        <dbReference type="WBParaSite" id="ES5_v2.g25783.t1"/>
    </source>
</evidence>
<protein>
    <submittedName>
        <fullName evidence="2">Protein kinase domain-containing protein</fullName>
    </submittedName>
</protein>
<sequence length="337" mass="38907">MKYTNEDRFNLEKEYETSQKCWNKEKLLKCLQFVRCETYSYLIMELTGQTLEAALSSDDITLKEICRLYIEALQGLEQLHGLNMIHQDFKPNNLAISLRRPGKVVVIDFGAVAEIVKGRCINGCMGTKTFAARDAMDKKKQGQQYFRSDLESWYYCLVSACKDGKLGWEYLRSYDAILAEKKNAWKKVNRRRFLSGLPVQFLDIMKLIDQMRQTRGQTYQPYYDLLNLIVEAESPVLVPAVEPFSFAATESEEDDPYLYYETHGEKKGIRKAGNNYTKQSKLVNHESGKLAVMKCRTKTKTGKECNFRAYVDANMFQRAKHGDVARIVKTSDNGHQH</sequence>
<evidence type="ECO:0000313" key="1">
    <source>
        <dbReference type="Proteomes" id="UP000887579"/>
    </source>
</evidence>
<proteinExistence type="predicted"/>
<dbReference type="WBParaSite" id="ES5_v2.g25783.t1">
    <property type="protein sequence ID" value="ES5_v2.g25783.t1"/>
    <property type="gene ID" value="ES5_v2.g25783"/>
</dbReference>
<dbReference type="Proteomes" id="UP000887579">
    <property type="component" value="Unplaced"/>
</dbReference>
<organism evidence="1 2">
    <name type="scientific">Panagrolaimus sp. ES5</name>
    <dbReference type="NCBI Taxonomy" id="591445"/>
    <lineage>
        <taxon>Eukaryota</taxon>
        <taxon>Metazoa</taxon>
        <taxon>Ecdysozoa</taxon>
        <taxon>Nematoda</taxon>
        <taxon>Chromadorea</taxon>
        <taxon>Rhabditida</taxon>
        <taxon>Tylenchina</taxon>
        <taxon>Panagrolaimomorpha</taxon>
        <taxon>Panagrolaimoidea</taxon>
        <taxon>Panagrolaimidae</taxon>
        <taxon>Panagrolaimus</taxon>
    </lineage>
</organism>
<name>A0AC34G8M3_9BILA</name>
<reference evidence="2" key="1">
    <citation type="submission" date="2022-11" db="UniProtKB">
        <authorList>
            <consortium name="WormBaseParasite"/>
        </authorList>
    </citation>
    <scope>IDENTIFICATION</scope>
</reference>